<feature type="signal peptide" evidence="1">
    <location>
        <begin position="1"/>
        <end position="23"/>
    </location>
</feature>
<dbReference type="PANTHER" id="PTHR33706">
    <property type="entry name" value="MORN VARIANT REPEAT PROTEIN"/>
    <property type="match status" value="1"/>
</dbReference>
<dbReference type="AlphaFoldDB" id="A0A9X3I209"/>
<sequence>MSATFKTFSALYLILLLTSPAMAQTSLNAYDNRGEKHGDWIEYYDNNQSQPKFEGRYEHGKRIGLFKFYQEGLKHPVAVMNFDPNSEKVAARYLAQDGSTISEGEFTGQQRTGTWTYYHQDSDDVMMTEQYVNGELHGQKKIYYDNGQLAEEATYNKGHLDGLRKLYSVKGVVLEDLLYKAGKLHGPAKIYNGKGELVSKGIYENDKHHGTWKYYENGKLKEEKEF</sequence>
<evidence type="ECO:0000313" key="3">
    <source>
        <dbReference type="Proteomes" id="UP001148482"/>
    </source>
</evidence>
<dbReference type="Proteomes" id="UP001148482">
    <property type="component" value="Unassembled WGS sequence"/>
</dbReference>
<evidence type="ECO:0008006" key="4">
    <source>
        <dbReference type="Google" id="ProtNLM"/>
    </source>
</evidence>
<dbReference type="Pfam" id="PF07661">
    <property type="entry name" value="MORN_2"/>
    <property type="match status" value="2"/>
</dbReference>
<accession>A0A9X3I209</accession>
<feature type="chain" id="PRO_5040874906" description="Toxin-antitoxin system YwqK family antitoxin" evidence="1">
    <location>
        <begin position="24"/>
        <end position="226"/>
    </location>
</feature>
<dbReference type="SUPFAM" id="SSF82185">
    <property type="entry name" value="Histone H3 K4-specific methyltransferase SET7/9 N-terminal domain"/>
    <property type="match status" value="2"/>
</dbReference>
<dbReference type="RefSeq" id="WP_266070323.1">
    <property type="nucleotide sequence ID" value="NZ_JAPJDA010000020.1"/>
</dbReference>
<comment type="caution">
    <text evidence="2">The sequence shown here is derived from an EMBL/GenBank/DDBJ whole genome shotgun (WGS) entry which is preliminary data.</text>
</comment>
<name>A0A9X3I209_9FLAO</name>
<evidence type="ECO:0000256" key="1">
    <source>
        <dbReference type="SAM" id="SignalP"/>
    </source>
</evidence>
<keyword evidence="1" id="KW-0732">Signal</keyword>
<dbReference type="EMBL" id="JAPJDA010000020">
    <property type="protein sequence ID" value="MCX2839018.1"/>
    <property type="molecule type" value="Genomic_DNA"/>
</dbReference>
<keyword evidence="3" id="KW-1185">Reference proteome</keyword>
<gene>
    <name evidence="2" type="ORF">OQ279_12755</name>
</gene>
<dbReference type="PANTHER" id="PTHR33706:SF1">
    <property type="entry name" value="TPR REPEAT PROTEIN"/>
    <property type="match status" value="1"/>
</dbReference>
<organism evidence="2 3">
    <name type="scientific">Salinimicrobium profundisediminis</name>
    <dbReference type="NCBI Taxonomy" id="2994553"/>
    <lineage>
        <taxon>Bacteria</taxon>
        <taxon>Pseudomonadati</taxon>
        <taxon>Bacteroidota</taxon>
        <taxon>Flavobacteriia</taxon>
        <taxon>Flavobacteriales</taxon>
        <taxon>Flavobacteriaceae</taxon>
        <taxon>Salinimicrobium</taxon>
    </lineage>
</organism>
<dbReference type="InterPro" id="IPR011652">
    <property type="entry name" value="MORN_2"/>
</dbReference>
<reference evidence="2" key="1">
    <citation type="submission" date="2022-11" db="EMBL/GenBank/DDBJ databases">
        <title>Salinimicrobium profundisediminis sp. nov., isolated from deep-sea sediment of the Mariana Trench.</title>
        <authorList>
            <person name="Fu H."/>
        </authorList>
    </citation>
    <scope>NUCLEOTIDE SEQUENCE</scope>
    <source>
        <strain evidence="2">MT39</strain>
    </source>
</reference>
<proteinExistence type="predicted"/>
<dbReference type="Gene3D" id="2.20.110.10">
    <property type="entry name" value="Histone H3 K4-specific methyltransferase SET7/9 N-terminal domain"/>
    <property type="match status" value="3"/>
</dbReference>
<evidence type="ECO:0000313" key="2">
    <source>
        <dbReference type="EMBL" id="MCX2839018.1"/>
    </source>
</evidence>
<protein>
    <recommendedName>
        <fullName evidence="4">Toxin-antitoxin system YwqK family antitoxin</fullName>
    </recommendedName>
</protein>